<proteinExistence type="predicted"/>
<comment type="caution">
    <text evidence="1">The sequence shown here is derived from an EMBL/GenBank/DDBJ whole genome shotgun (WGS) entry which is preliminary data.</text>
</comment>
<reference evidence="1 2" key="1">
    <citation type="submission" date="2018-01" db="EMBL/GenBank/DDBJ databases">
        <title>Arthrobacter sp. nov., from glaciers in China.</title>
        <authorList>
            <person name="Liu Q."/>
            <person name="Xin Y.-H."/>
        </authorList>
    </citation>
    <scope>NUCLEOTIDE SEQUENCE [LARGE SCALE GENOMIC DNA]</scope>
    <source>
        <strain evidence="1 2">HLT2-12-2</strain>
    </source>
</reference>
<keyword evidence="2" id="KW-1185">Reference proteome</keyword>
<dbReference type="AlphaFoldDB" id="A0A2S3ZSE5"/>
<dbReference type="EMBL" id="PPXC01000016">
    <property type="protein sequence ID" value="POH72148.1"/>
    <property type="molecule type" value="Genomic_DNA"/>
</dbReference>
<organism evidence="1 2">
    <name type="scientific">Arthrobacter glacialis</name>
    <dbReference type="NCBI Taxonomy" id="1664"/>
    <lineage>
        <taxon>Bacteria</taxon>
        <taxon>Bacillati</taxon>
        <taxon>Actinomycetota</taxon>
        <taxon>Actinomycetes</taxon>
        <taxon>Micrococcales</taxon>
        <taxon>Micrococcaceae</taxon>
        <taxon>Arthrobacter</taxon>
    </lineage>
</organism>
<dbReference type="Proteomes" id="UP000237061">
    <property type="component" value="Unassembled WGS sequence"/>
</dbReference>
<protein>
    <submittedName>
        <fullName evidence="1">Uncharacterized protein</fullName>
    </submittedName>
</protein>
<evidence type="ECO:0000313" key="1">
    <source>
        <dbReference type="EMBL" id="POH72148.1"/>
    </source>
</evidence>
<name>A0A2S3ZSE5_ARTGL</name>
<gene>
    <name evidence="1" type="ORF">CVS27_16775</name>
</gene>
<sequence length="487" mass="52837">MTEIRSAGFAQAIVSALGVRSPQDSINAVKSAVIKELETLDRSVSIRDTSYFNHTYAPDLILNWDSSTERPVYLRFTDNLLELRDGISRLDFENAFVFGLTRPHEDAEGFPELEQSAQENHALITDADGIETLITQRTNDAGVNLLGQALARGGRGLLAQPQALAVASTVSDGFSAALETQSEPTRLAIDAIDQYLDDPQAARMTRVLQAVWEGSDGRLDQFPGPTDLSKGLGDDSLQYILDVVSASDTDFWRRIGRFLTTTQLSRLSLNASNEDSFQNLVNANLDVIPCRAAAVASGPDTLFSVGRKPFLWSIRRQTLALEGADFTAFVGDLKERVQGKVAAGDVASVDGIDVETLSRRIEDYELTEVTLKDGGATVQFTSNEGVGHDERLSKLAEGLSSNSTVVKAVVPLPEGQLALNFRTSVVNAKTTKTPLLKDVLAASIPLLHELPEDQRQSLKAFLKVGNSTPTGTFEDLLTLLAEKIDDD</sequence>
<dbReference type="RefSeq" id="WP_103467000.1">
    <property type="nucleotide sequence ID" value="NZ_PPXC01000016.1"/>
</dbReference>
<evidence type="ECO:0000313" key="2">
    <source>
        <dbReference type="Proteomes" id="UP000237061"/>
    </source>
</evidence>
<accession>A0A2S3ZSE5</accession>